<dbReference type="InterPro" id="IPR038286">
    <property type="entry name" value="IPK_sf"/>
</dbReference>
<keyword evidence="4 7" id="KW-0418">Kinase</keyword>
<feature type="compositionally biased region" description="Polar residues" evidence="8">
    <location>
        <begin position="64"/>
        <end position="74"/>
    </location>
</feature>
<protein>
    <recommendedName>
        <fullName evidence="7">Kinase</fullName>
        <ecNumber evidence="7">2.7.-.-</ecNumber>
    </recommendedName>
</protein>
<evidence type="ECO:0000313" key="9">
    <source>
        <dbReference type="Proteomes" id="UP000504632"/>
    </source>
</evidence>
<dbReference type="GeneID" id="115805362"/>
<dbReference type="PANTHER" id="PTHR12400:SF106">
    <property type="entry name" value="INOSITOL-TRISPHOSPHATE 3-KINASE C"/>
    <property type="match status" value="1"/>
</dbReference>
<keyword evidence="3" id="KW-0547">Nucleotide-binding</keyword>
<dbReference type="GO" id="GO:0032958">
    <property type="term" value="P:inositol phosphate biosynthetic process"/>
    <property type="evidence" value="ECO:0007669"/>
    <property type="project" value="InterPro"/>
</dbReference>
<dbReference type="GO" id="GO:0005524">
    <property type="term" value="F:ATP binding"/>
    <property type="evidence" value="ECO:0007669"/>
    <property type="project" value="UniProtKB-KW"/>
</dbReference>
<dbReference type="AlphaFoldDB" id="A0A6J2UN18"/>
<dbReference type="InParanoid" id="A0A6J2UN18"/>
<feature type="region of interest" description="Disordered" evidence="8">
    <location>
        <begin position="53"/>
        <end position="74"/>
    </location>
</feature>
<dbReference type="EC" id="2.7.-.-" evidence="7"/>
<accession>A0A6J2UN18</accession>
<feature type="region of interest" description="Disordered" evidence="8">
    <location>
        <begin position="1"/>
        <end position="27"/>
    </location>
</feature>
<dbReference type="RefSeq" id="XP_030621780.1">
    <property type="nucleotide sequence ID" value="XM_030765920.1"/>
</dbReference>
<feature type="region of interest" description="Disordered" evidence="8">
    <location>
        <begin position="141"/>
        <end position="172"/>
    </location>
</feature>
<evidence type="ECO:0000256" key="5">
    <source>
        <dbReference type="ARBA" id="ARBA00022840"/>
    </source>
</evidence>
<keyword evidence="5" id="KW-0067">ATP-binding</keyword>
<evidence type="ECO:0000256" key="3">
    <source>
        <dbReference type="ARBA" id="ARBA00022741"/>
    </source>
</evidence>
<evidence type="ECO:0000313" key="10">
    <source>
        <dbReference type="RefSeq" id="XP_030621780.1"/>
    </source>
</evidence>
<comment type="similarity">
    <text evidence="1 7">Belongs to the inositol phosphokinase (IPK) family.</text>
</comment>
<dbReference type="GO" id="GO:0000828">
    <property type="term" value="F:inositol hexakisphosphate kinase activity"/>
    <property type="evidence" value="ECO:0007669"/>
    <property type="project" value="TreeGrafter"/>
</dbReference>
<evidence type="ECO:0000256" key="4">
    <source>
        <dbReference type="ARBA" id="ARBA00022777"/>
    </source>
</evidence>
<dbReference type="Pfam" id="PF03770">
    <property type="entry name" value="IPK"/>
    <property type="match status" value="1"/>
</dbReference>
<evidence type="ECO:0000256" key="2">
    <source>
        <dbReference type="ARBA" id="ARBA00022679"/>
    </source>
</evidence>
<gene>
    <name evidence="10" type="primary">itpkcb</name>
</gene>
<dbReference type="CTD" id="322720"/>
<evidence type="ECO:0000256" key="6">
    <source>
        <dbReference type="ARBA" id="ARBA00051963"/>
    </source>
</evidence>
<evidence type="ECO:0000256" key="8">
    <source>
        <dbReference type="SAM" id="MobiDB-lite"/>
    </source>
</evidence>
<feature type="compositionally biased region" description="Low complexity" evidence="8">
    <location>
        <begin position="141"/>
        <end position="150"/>
    </location>
</feature>
<dbReference type="Proteomes" id="UP000504632">
    <property type="component" value="Chromosome 2"/>
</dbReference>
<dbReference type="PANTHER" id="PTHR12400">
    <property type="entry name" value="INOSITOL POLYPHOSPHATE KINASE"/>
    <property type="match status" value="1"/>
</dbReference>
<dbReference type="SUPFAM" id="SSF56104">
    <property type="entry name" value="SAICAR synthase-like"/>
    <property type="match status" value="1"/>
</dbReference>
<dbReference type="GO" id="GO:0008440">
    <property type="term" value="F:inositol-1,4,5-trisphosphate 3-kinase activity"/>
    <property type="evidence" value="ECO:0007669"/>
    <property type="project" value="UniProtKB-EC"/>
</dbReference>
<feature type="compositionally biased region" description="Basic and acidic residues" evidence="8">
    <location>
        <begin position="53"/>
        <end position="62"/>
    </location>
</feature>
<dbReference type="InterPro" id="IPR005522">
    <property type="entry name" value="IPK"/>
</dbReference>
<organism evidence="9 10">
    <name type="scientific">Chanos chanos</name>
    <name type="common">Milkfish</name>
    <name type="synonym">Mugil chanos</name>
    <dbReference type="NCBI Taxonomy" id="29144"/>
    <lineage>
        <taxon>Eukaryota</taxon>
        <taxon>Metazoa</taxon>
        <taxon>Chordata</taxon>
        <taxon>Craniata</taxon>
        <taxon>Vertebrata</taxon>
        <taxon>Euteleostomi</taxon>
        <taxon>Actinopterygii</taxon>
        <taxon>Neopterygii</taxon>
        <taxon>Teleostei</taxon>
        <taxon>Ostariophysi</taxon>
        <taxon>Gonorynchiformes</taxon>
        <taxon>Chanidae</taxon>
        <taxon>Chanos</taxon>
    </lineage>
</organism>
<dbReference type="OrthoDB" id="338650at2759"/>
<dbReference type="GO" id="GO:0046854">
    <property type="term" value="P:phosphatidylinositol phosphate biosynthetic process"/>
    <property type="evidence" value="ECO:0007669"/>
    <property type="project" value="TreeGrafter"/>
</dbReference>
<comment type="catalytic activity">
    <reaction evidence="6">
        <text>1D-myo-inositol 1,4,5-trisphosphate + ATP = 1D-myo-inositol 1,3,4,5-tetrakisphosphate + ADP + H(+)</text>
        <dbReference type="Rhea" id="RHEA:11020"/>
        <dbReference type="ChEBI" id="CHEBI:15378"/>
        <dbReference type="ChEBI" id="CHEBI:30616"/>
        <dbReference type="ChEBI" id="CHEBI:57895"/>
        <dbReference type="ChEBI" id="CHEBI:203600"/>
        <dbReference type="ChEBI" id="CHEBI:456216"/>
        <dbReference type="EC" id="2.7.1.127"/>
    </reaction>
    <physiologicalReaction direction="left-to-right" evidence="6">
        <dbReference type="Rhea" id="RHEA:11021"/>
    </physiologicalReaction>
</comment>
<name>A0A6J2UN18_CHACN</name>
<dbReference type="FunFam" id="3.30.470.160:FF:000001">
    <property type="entry name" value="Kinase"/>
    <property type="match status" value="1"/>
</dbReference>
<dbReference type="GO" id="GO:0005634">
    <property type="term" value="C:nucleus"/>
    <property type="evidence" value="ECO:0007669"/>
    <property type="project" value="TreeGrafter"/>
</dbReference>
<sequence length="484" mass="54224">MNPTLSAFNSRLNESTNSRVVTPANSPNTANIFGPGETCRTCPFERERQDYKSSLSKEHYPFDQDNTAGSQNFSGTIPRLIVTCDPSPTEDKHVAQTTDILSGLGGLTLEQCLDEESPYSDSGCGGSPVLSLSLRKLSSSSSAGLSSASSFEESEDDYTGSDIEPSSLSPRMYSMLSSPEEVGTKSWKKLKSMVHYSPFVVSFKKRYPWVQLAGHAGSFQAGENGKLLKKYCECEQLCLQKLMHDSLRPFVPGYYGIVQRDNQDYNLMDDLLADFDSPSIMDCKMGSRTYLEEELVKARERPKLRKDMYEKMVAVDPSAPTPEERAQQAVLKPRYMQWRETLSSTATLGFRIEGIKKADGTCNTNFKKTKHKEQVMKALEDFVDGNVQILKSYLQKLQELRGVLEHSEFFRSHEVVGSSLLFVHDCTGRARVWMIDFGKTVPVQPPLTLDHRTPWVEGNREDGYLWGLDNLILIFSSMLPATAP</sequence>
<keyword evidence="9" id="KW-1185">Reference proteome</keyword>
<keyword evidence="2 7" id="KW-0808">Transferase</keyword>
<dbReference type="Gene3D" id="3.30.470.160">
    <property type="entry name" value="Inositol polyphosphate kinase"/>
    <property type="match status" value="1"/>
</dbReference>
<proteinExistence type="inferred from homology"/>
<reference evidence="10" key="1">
    <citation type="submission" date="2025-08" db="UniProtKB">
        <authorList>
            <consortium name="RefSeq"/>
        </authorList>
    </citation>
    <scope>IDENTIFICATION</scope>
</reference>
<evidence type="ECO:0000256" key="7">
    <source>
        <dbReference type="RuleBase" id="RU363090"/>
    </source>
</evidence>
<dbReference type="GO" id="GO:0005737">
    <property type="term" value="C:cytoplasm"/>
    <property type="evidence" value="ECO:0007669"/>
    <property type="project" value="TreeGrafter"/>
</dbReference>
<evidence type="ECO:0000256" key="1">
    <source>
        <dbReference type="ARBA" id="ARBA00007374"/>
    </source>
</evidence>